<dbReference type="CDD" id="cd11467">
    <property type="entry name" value="bHLH_E-protein_Da_like"/>
    <property type="match status" value="1"/>
</dbReference>
<keyword evidence="5" id="KW-0539">Nucleus</keyword>
<evidence type="ECO:0000256" key="2">
    <source>
        <dbReference type="ARBA" id="ARBA00023015"/>
    </source>
</evidence>
<dbReference type="Pfam" id="PF00010">
    <property type="entry name" value="HLH"/>
    <property type="match status" value="1"/>
</dbReference>
<dbReference type="SMART" id="SM00353">
    <property type="entry name" value="HLH"/>
    <property type="match status" value="1"/>
</dbReference>
<feature type="compositionally biased region" description="Low complexity" evidence="6">
    <location>
        <begin position="503"/>
        <end position="522"/>
    </location>
</feature>
<evidence type="ECO:0000256" key="4">
    <source>
        <dbReference type="ARBA" id="ARBA00023163"/>
    </source>
</evidence>
<feature type="chain" id="PRO_5047091883" description="BHLH domain-containing protein" evidence="7">
    <location>
        <begin position="31"/>
        <end position="531"/>
    </location>
</feature>
<evidence type="ECO:0000259" key="8">
    <source>
        <dbReference type="PROSITE" id="PS50888"/>
    </source>
</evidence>
<dbReference type="Proteomes" id="UP000823941">
    <property type="component" value="Chromosome 2"/>
</dbReference>
<comment type="caution">
    <text evidence="9">The sequence shown here is derived from an EMBL/GenBank/DDBJ whole genome shotgun (WGS) entry which is preliminary data.</text>
</comment>
<dbReference type="SUPFAM" id="SSF47459">
    <property type="entry name" value="HLH, helix-loop-helix DNA-binding domain"/>
    <property type="match status" value="1"/>
</dbReference>
<comment type="subcellular location">
    <subcellularLocation>
        <location evidence="1">Nucleus</location>
    </subcellularLocation>
</comment>
<feature type="domain" description="BHLH" evidence="8">
    <location>
        <begin position="421"/>
        <end position="474"/>
    </location>
</feature>
<evidence type="ECO:0000313" key="9">
    <source>
        <dbReference type="EMBL" id="KAG7312899.1"/>
    </source>
</evidence>
<feature type="compositionally biased region" description="Low complexity" evidence="6">
    <location>
        <begin position="372"/>
        <end position="387"/>
    </location>
</feature>
<feature type="compositionally biased region" description="Low complexity" evidence="6">
    <location>
        <begin position="215"/>
        <end position="233"/>
    </location>
</feature>
<dbReference type="EMBL" id="JAHIBW010000002">
    <property type="protein sequence ID" value="KAG7312899.1"/>
    <property type="molecule type" value="Genomic_DNA"/>
</dbReference>
<feature type="compositionally biased region" description="Basic and acidic residues" evidence="6">
    <location>
        <begin position="411"/>
        <end position="429"/>
    </location>
</feature>
<evidence type="ECO:0000256" key="6">
    <source>
        <dbReference type="SAM" id="MobiDB-lite"/>
    </source>
</evidence>
<dbReference type="PROSITE" id="PS50888">
    <property type="entry name" value="BHLH"/>
    <property type="match status" value="1"/>
</dbReference>
<evidence type="ECO:0000256" key="5">
    <source>
        <dbReference type="ARBA" id="ARBA00023242"/>
    </source>
</evidence>
<gene>
    <name evidence="9" type="ORF">JYU34_001296</name>
</gene>
<feature type="compositionally biased region" description="Basic and acidic residues" evidence="6">
    <location>
        <begin position="247"/>
        <end position="258"/>
    </location>
</feature>
<keyword evidence="2" id="KW-0805">Transcription regulation</keyword>
<accession>A0ABQ7R6H8</accession>
<keyword evidence="10" id="KW-1185">Reference proteome</keyword>
<proteinExistence type="predicted"/>
<feature type="signal peptide" evidence="7">
    <location>
        <begin position="1"/>
        <end position="30"/>
    </location>
</feature>
<sequence>MSNCFMSFQKFTIAFLKLLSCLCPISTVISKMATSDDEPMHLYEVFQNCFNKIANKQQVTEKAGYQSPYGGMDNGMYGVAATSCALNGHQQSDRRHQHADLPPQWYGSDEFGHDSPGRYASPKGAGYQDAYYGGAEWPAPYYQPPPPYHHDPYATSPGIGGAHPSEAGGAATVSELPLPPMSSFRAAAPTHSPGEAMLSKPTLQPMYAAASTTPGAGEAASMSSYGSSPSTPVHSPPPLHARLYPPLKHEPAPPDHRQQQPGWAPPGVASPPGPTVTPHPPGPSMLSNGHHQHVVSFPAVMGARMEERLDDAINVLRNHAEAPELYPQDLPLHQHPPVSRLGAGLPLAHGAEAVKMERLALPNTKKRKEPPDSGLDSKPSSSGSADAKGGKRARRYQTSCSSADEGDDETDPHAKALREKERRQANNARERIRIRDINEALKELGRMCMTHLKSDKPQTKLGILNMAVEVIMTLEQQVRERNLNPKAACLKRREEEKAEEAPKLLPAPLQHYQPMPGLGQLPGQPPNGPPQ</sequence>
<feature type="region of interest" description="Disordered" evidence="6">
    <location>
        <begin position="90"/>
        <end position="122"/>
    </location>
</feature>
<keyword evidence="3" id="KW-0238">DNA-binding</keyword>
<feature type="compositionally biased region" description="Basic and acidic residues" evidence="6">
    <location>
        <begin position="492"/>
        <end position="502"/>
    </location>
</feature>
<evidence type="ECO:0000256" key="3">
    <source>
        <dbReference type="ARBA" id="ARBA00023125"/>
    </source>
</evidence>
<dbReference type="InterPro" id="IPR011598">
    <property type="entry name" value="bHLH_dom"/>
</dbReference>
<organism evidence="9 10">
    <name type="scientific">Plutella xylostella</name>
    <name type="common">Diamondback moth</name>
    <name type="synonym">Plutella maculipennis</name>
    <dbReference type="NCBI Taxonomy" id="51655"/>
    <lineage>
        <taxon>Eukaryota</taxon>
        <taxon>Metazoa</taxon>
        <taxon>Ecdysozoa</taxon>
        <taxon>Arthropoda</taxon>
        <taxon>Hexapoda</taxon>
        <taxon>Insecta</taxon>
        <taxon>Pterygota</taxon>
        <taxon>Neoptera</taxon>
        <taxon>Endopterygota</taxon>
        <taxon>Lepidoptera</taxon>
        <taxon>Glossata</taxon>
        <taxon>Ditrysia</taxon>
        <taxon>Yponomeutoidea</taxon>
        <taxon>Plutellidae</taxon>
        <taxon>Plutella</taxon>
    </lineage>
</organism>
<dbReference type="PANTHER" id="PTHR11793:SF13">
    <property type="entry name" value="PROTEIN DAUGHTERLESS"/>
    <property type="match status" value="1"/>
</dbReference>
<feature type="region of interest" description="Disordered" evidence="6">
    <location>
        <begin position="148"/>
        <end position="290"/>
    </location>
</feature>
<evidence type="ECO:0000256" key="1">
    <source>
        <dbReference type="ARBA" id="ARBA00004123"/>
    </source>
</evidence>
<feature type="region of interest" description="Disordered" evidence="6">
    <location>
        <begin position="358"/>
        <end position="429"/>
    </location>
</feature>
<keyword evidence="4" id="KW-0804">Transcription</keyword>
<dbReference type="InterPro" id="IPR036638">
    <property type="entry name" value="HLH_DNA-bd_sf"/>
</dbReference>
<dbReference type="PANTHER" id="PTHR11793">
    <property type="entry name" value="BASIC HELIX-LOOP-HELIX TRANSCRIPTION FACTOR"/>
    <property type="match status" value="1"/>
</dbReference>
<feature type="region of interest" description="Disordered" evidence="6">
    <location>
        <begin position="492"/>
        <end position="531"/>
    </location>
</feature>
<reference evidence="9 10" key="1">
    <citation type="submission" date="2021-06" db="EMBL/GenBank/DDBJ databases">
        <title>A haploid diamondback moth (Plutella xylostella L.) genome assembly resolves 31 chromosomes and identifies a diamide resistance mutation.</title>
        <authorList>
            <person name="Ward C.M."/>
            <person name="Perry K.D."/>
            <person name="Baker G."/>
            <person name="Powis K."/>
            <person name="Heckel D.G."/>
            <person name="Baxter S.W."/>
        </authorList>
    </citation>
    <scope>NUCLEOTIDE SEQUENCE [LARGE SCALE GENOMIC DNA]</scope>
    <source>
        <strain evidence="9 10">LV</strain>
        <tissue evidence="9">Single pupa</tissue>
    </source>
</reference>
<name>A0ABQ7R6H8_PLUXY</name>
<evidence type="ECO:0000313" key="10">
    <source>
        <dbReference type="Proteomes" id="UP000823941"/>
    </source>
</evidence>
<protein>
    <recommendedName>
        <fullName evidence="8">BHLH domain-containing protein</fullName>
    </recommendedName>
</protein>
<dbReference type="InterPro" id="IPR051098">
    <property type="entry name" value="NeuroDiff_E-box_TFs"/>
</dbReference>
<evidence type="ECO:0000256" key="7">
    <source>
        <dbReference type="SAM" id="SignalP"/>
    </source>
</evidence>
<dbReference type="Gene3D" id="4.10.280.10">
    <property type="entry name" value="Helix-loop-helix DNA-binding domain"/>
    <property type="match status" value="1"/>
</dbReference>
<keyword evidence="7" id="KW-0732">Signal</keyword>
<feature type="compositionally biased region" description="Pro residues" evidence="6">
    <location>
        <begin position="268"/>
        <end position="283"/>
    </location>
</feature>